<reference evidence="2" key="1">
    <citation type="submission" date="2020-11" db="EMBL/GenBank/DDBJ databases">
        <authorList>
            <person name="Tran Van P."/>
        </authorList>
    </citation>
    <scope>NUCLEOTIDE SEQUENCE</scope>
</reference>
<accession>A0A7R9F3W0</accession>
<sequence length="95" mass="10211">MGNKLLEKVSNPHILNGLIISAHENFFEQEPKPQTRSDNNGDDDKLMNVPPGLRLSAIQPNVAVSQVRYPAAIGILAPAMLVLPLVAGQYTPAPS</sequence>
<gene>
    <name evidence="2" type="ORF">TBIB3V08_LOCUS8606</name>
</gene>
<name>A0A7R9F3W0_9NEOP</name>
<dbReference type="EMBL" id="OD567876">
    <property type="protein sequence ID" value="CAD7446272.1"/>
    <property type="molecule type" value="Genomic_DNA"/>
</dbReference>
<feature type="region of interest" description="Disordered" evidence="1">
    <location>
        <begin position="29"/>
        <end position="50"/>
    </location>
</feature>
<evidence type="ECO:0000313" key="2">
    <source>
        <dbReference type="EMBL" id="CAD7446272.1"/>
    </source>
</evidence>
<proteinExistence type="predicted"/>
<dbReference type="AlphaFoldDB" id="A0A7R9F3W0"/>
<organism evidence="2">
    <name type="scientific">Timema bartmani</name>
    <dbReference type="NCBI Taxonomy" id="61472"/>
    <lineage>
        <taxon>Eukaryota</taxon>
        <taxon>Metazoa</taxon>
        <taxon>Ecdysozoa</taxon>
        <taxon>Arthropoda</taxon>
        <taxon>Hexapoda</taxon>
        <taxon>Insecta</taxon>
        <taxon>Pterygota</taxon>
        <taxon>Neoptera</taxon>
        <taxon>Polyneoptera</taxon>
        <taxon>Phasmatodea</taxon>
        <taxon>Timematodea</taxon>
        <taxon>Timematoidea</taxon>
        <taxon>Timematidae</taxon>
        <taxon>Timema</taxon>
    </lineage>
</organism>
<evidence type="ECO:0000256" key="1">
    <source>
        <dbReference type="SAM" id="MobiDB-lite"/>
    </source>
</evidence>
<protein>
    <submittedName>
        <fullName evidence="2">Uncharacterized protein</fullName>
    </submittedName>
</protein>